<evidence type="ECO:0000256" key="1">
    <source>
        <dbReference type="SAM" id="Phobius"/>
    </source>
</evidence>
<name>A0ABM8X1L8_9BURK</name>
<evidence type="ECO:0008006" key="4">
    <source>
        <dbReference type="Google" id="ProtNLM"/>
    </source>
</evidence>
<feature type="transmembrane region" description="Helical" evidence="1">
    <location>
        <begin position="158"/>
        <end position="181"/>
    </location>
</feature>
<keyword evidence="3" id="KW-1185">Reference proteome</keyword>
<organism evidence="2 3">
    <name type="scientific">Cupriavidus pinatubonensis</name>
    <dbReference type="NCBI Taxonomy" id="248026"/>
    <lineage>
        <taxon>Bacteria</taxon>
        <taxon>Pseudomonadati</taxon>
        <taxon>Pseudomonadota</taxon>
        <taxon>Betaproteobacteria</taxon>
        <taxon>Burkholderiales</taxon>
        <taxon>Burkholderiaceae</taxon>
        <taxon>Cupriavidus</taxon>
    </lineage>
</organism>
<dbReference type="RefSeq" id="WP_224002712.1">
    <property type="nucleotide sequence ID" value="NZ_CAJZAF010000013.1"/>
</dbReference>
<dbReference type="EMBL" id="CAJZAF010000013">
    <property type="protein sequence ID" value="CAG9173773.1"/>
    <property type="molecule type" value="Genomic_DNA"/>
</dbReference>
<keyword evidence="1" id="KW-0472">Membrane</keyword>
<keyword evidence="1" id="KW-1133">Transmembrane helix</keyword>
<dbReference type="Proteomes" id="UP000701702">
    <property type="component" value="Unassembled WGS sequence"/>
</dbReference>
<gene>
    <name evidence="2" type="ORF">LMG23994_02706</name>
</gene>
<feature type="transmembrane region" description="Helical" evidence="1">
    <location>
        <begin position="129"/>
        <end position="146"/>
    </location>
</feature>
<feature type="transmembrane region" description="Helical" evidence="1">
    <location>
        <begin position="37"/>
        <end position="58"/>
    </location>
</feature>
<evidence type="ECO:0000313" key="3">
    <source>
        <dbReference type="Proteomes" id="UP000701702"/>
    </source>
</evidence>
<accession>A0ABM8X1L8</accession>
<keyword evidence="1" id="KW-0812">Transmembrane</keyword>
<sequence>MHIPWFLVARFGEASFLFPLAALVAIRLAFQGLWKQAFYWIFTLCAGAAVIVAGKLAFEFGGWSVPSANLYSISGHAMLTASVYPMLLTVLGAIGGEKAARSGTRIGIGVALLAAVALIAGRYHTVAETLIGMGVGFIVTWANLRPSRRRIPAVRAPALNSLVLGLLLVVLVPVSLYPIRVQLWSQGLDWLGVTERYSRRIGIDPISGATVVTIIVQWRLRS</sequence>
<comment type="caution">
    <text evidence="2">The sequence shown here is derived from an EMBL/GenBank/DDBJ whole genome shotgun (WGS) entry which is preliminary data.</text>
</comment>
<reference evidence="2 3" key="1">
    <citation type="submission" date="2021-08" db="EMBL/GenBank/DDBJ databases">
        <authorList>
            <person name="Peeters C."/>
        </authorList>
    </citation>
    <scope>NUCLEOTIDE SEQUENCE [LARGE SCALE GENOMIC DNA]</scope>
    <source>
        <strain evidence="2 3">LMG 23994</strain>
    </source>
</reference>
<evidence type="ECO:0000313" key="2">
    <source>
        <dbReference type="EMBL" id="CAG9173773.1"/>
    </source>
</evidence>
<feature type="transmembrane region" description="Helical" evidence="1">
    <location>
        <begin position="6"/>
        <end position="30"/>
    </location>
</feature>
<feature type="transmembrane region" description="Helical" evidence="1">
    <location>
        <begin position="106"/>
        <end position="123"/>
    </location>
</feature>
<proteinExistence type="predicted"/>
<protein>
    <recommendedName>
        <fullName evidence="4">Phosphoesterase, PA-phosphatase related protein</fullName>
    </recommendedName>
</protein>
<feature type="transmembrane region" description="Helical" evidence="1">
    <location>
        <begin position="70"/>
        <end position="94"/>
    </location>
</feature>